<sequence>MAPPDERVRDVLAKRAPVLRTLADESARKPSLVDRLDCSRSTVDRAVADLIEIGFVSEEGGRYAATTAGRLALREQER</sequence>
<dbReference type="Pfam" id="PF25213">
    <property type="entry name" value="HVO_A0261_N"/>
    <property type="match status" value="1"/>
</dbReference>
<name>A0ABD5S6H2_9EURY</name>
<protein>
    <recommendedName>
        <fullName evidence="1">HVO-A0261-like N-terminal domain-containing protein</fullName>
    </recommendedName>
</protein>
<organism evidence="2 3">
    <name type="scientific">Halobium palmae</name>
    <dbReference type="NCBI Taxonomy" id="1776492"/>
    <lineage>
        <taxon>Archaea</taxon>
        <taxon>Methanobacteriati</taxon>
        <taxon>Methanobacteriota</taxon>
        <taxon>Stenosarchaea group</taxon>
        <taxon>Halobacteria</taxon>
        <taxon>Halobacteriales</taxon>
        <taxon>Haloferacaceae</taxon>
        <taxon>Halobium</taxon>
    </lineage>
</organism>
<feature type="non-terminal residue" evidence="2">
    <location>
        <position position="78"/>
    </location>
</feature>
<comment type="caution">
    <text evidence="2">The sequence shown here is derived from an EMBL/GenBank/DDBJ whole genome shotgun (WGS) entry which is preliminary data.</text>
</comment>
<proteinExistence type="predicted"/>
<dbReference type="InterPro" id="IPR036388">
    <property type="entry name" value="WH-like_DNA-bd_sf"/>
</dbReference>
<dbReference type="Proteomes" id="UP001596328">
    <property type="component" value="Unassembled WGS sequence"/>
</dbReference>
<keyword evidence="3" id="KW-1185">Reference proteome</keyword>
<accession>A0ABD5S6H2</accession>
<dbReference type="SUPFAM" id="SSF46785">
    <property type="entry name" value="Winged helix' DNA-binding domain"/>
    <property type="match status" value="1"/>
</dbReference>
<dbReference type="Gene3D" id="1.10.10.10">
    <property type="entry name" value="Winged helix-like DNA-binding domain superfamily/Winged helix DNA-binding domain"/>
    <property type="match status" value="1"/>
</dbReference>
<evidence type="ECO:0000313" key="2">
    <source>
        <dbReference type="EMBL" id="MFC6726607.1"/>
    </source>
</evidence>
<dbReference type="InterPro" id="IPR057527">
    <property type="entry name" value="HVO_A0261-like_N"/>
</dbReference>
<dbReference type="EMBL" id="JBHSWU010001253">
    <property type="protein sequence ID" value="MFC6726607.1"/>
    <property type="molecule type" value="Genomic_DNA"/>
</dbReference>
<gene>
    <name evidence="2" type="ORF">ACFQE1_20005</name>
</gene>
<evidence type="ECO:0000313" key="3">
    <source>
        <dbReference type="Proteomes" id="UP001596328"/>
    </source>
</evidence>
<dbReference type="AlphaFoldDB" id="A0ABD5S6H2"/>
<evidence type="ECO:0000259" key="1">
    <source>
        <dbReference type="Pfam" id="PF25213"/>
    </source>
</evidence>
<dbReference type="InterPro" id="IPR036390">
    <property type="entry name" value="WH_DNA-bd_sf"/>
</dbReference>
<reference evidence="2 3" key="1">
    <citation type="journal article" date="2019" name="Int. J. Syst. Evol. Microbiol.">
        <title>The Global Catalogue of Microorganisms (GCM) 10K type strain sequencing project: providing services to taxonomists for standard genome sequencing and annotation.</title>
        <authorList>
            <consortium name="The Broad Institute Genomics Platform"/>
            <consortium name="The Broad Institute Genome Sequencing Center for Infectious Disease"/>
            <person name="Wu L."/>
            <person name="Ma J."/>
        </authorList>
    </citation>
    <scope>NUCLEOTIDE SEQUENCE [LARGE SCALE GENOMIC DNA]</scope>
    <source>
        <strain evidence="2 3">NBRC 111368</strain>
    </source>
</reference>
<feature type="domain" description="HVO-A0261-like N-terminal" evidence="1">
    <location>
        <begin position="13"/>
        <end position="77"/>
    </location>
</feature>